<protein>
    <recommendedName>
        <fullName evidence="4">DUF47 family protein</fullName>
    </recommendedName>
</protein>
<dbReference type="AlphaFoldDB" id="A0A840NP05"/>
<dbReference type="Gene3D" id="1.20.58.220">
    <property type="entry name" value="Phosphate transport system protein phou homolog 2, domain 2"/>
    <property type="match status" value="1"/>
</dbReference>
<dbReference type="EMBL" id="JACHIV010000001">
    <property type="protein sequence ID" value="MBB5069987.1"/>
    <property type="molecule type" value="Genomic_DNA"/>
</dbReference>
<organism evidence="2 3">
    <name type="scientific">Saccharopolyspora gloriosae</name>
    <dbReference type="NCBI Taxonomy" id="455344"/>
    <lineage>
        <taxon>Bacteria</taxon>
        <taxon>Bacillati</taxon>
        <taxon>Actinomycetota</taxon>
        <taxon>Actinomycetes</taxon>
        <taxon>Pseudonocardiales</taxon>
        <taxon>Pseudonocardiaceae</taxon>
        <taxon>Saccharopolyspora</taxon>
    </lineage>
</organism>
<dbReference type="RefSeq" id="WP_184479593.1">
    <property type="nucleotide sequence ID" value="NZ_JACHIV010000001.1"/>
</dbReference>
<evidence type="ECO:0000313" key="2">
    <source>
        <dbReference type="EMBL" id="MBB5069987.1"/>
    </source>
</evidence>
<evidence type="ECO:0000256" key="1">
    <source>
        <dbReference type="SAM" id="Coils"/>
    </source>
</evidence>
<proteinExistence type="predicted"/>
<keyword evidence="3" id="KW-1185">Reference proteome</keyword>
<evidence type="ECO:0000313" key="3">
    <source>
        <dbReference type="Proteomes" id="UP000580474"/>
    </source>
</evidence>
<evidence type="ECO:0008006" key="4">
    <source>
        <dbReference type="Google" id="ProtNLM"/>
    </source>
</evidence>
<name>A0A840NP05_9PSEU</name>
<feature type="coiled-coil region" evidence="1">
    <location>
        <begin position="73"/>
        <end position="124"/>
    </location>
</feature>
<accession>A0A840NP05</accession>
<comment type="caution">
    <text evidence="2">The sequence shown here is derived from an EMBL/GenBank/DDBJ whole genome shotgun (WGS) entry which is preliminary data.</text>
</comment>
<sequence>MAGDDAGDRRARRWSDTGVGVVRMKLPRAWFLPPEHDVLAMLRAQADTSCAAVELLVQWAHEHIAAVEAAGRIRELAGEVEHQRRELHIAVRERFSTPLQGEDILELAQRLAELVEDVHRLVQEAELTFVAPDPNITEIVGGIAGANRMCRRAVARLPHADAGDVADEAARLLEPAEHAYRAAIIELNDEVDLRTEIRRRELYRRAEHATTATARVLHRIWYGVSKTE</sequence>
<dbReference type="InterPro" id="IPR038078">
    <property type="entry name" value="PhoU-like_sf"/>
</dbReference>
<reference evidence="2 3" key="1">
    <citation type="submission" date="2020-08" db="EMBL/GenBank/DDBJ databases">
        <title>Sequencing the genomes of 1000 actinobacteria strains.</title>
        <authorList>
            <person name="Klenk H.-P."/>
        </authorList>
    </citation>
    <scope>NUCLEOTIDE SEQUENCE [LARGE SCALE GENOMIC DNA]</scope>
    <source>
        <strain evidence="2 3">DSM 45582</strain>
    </source>
</reference>
<gene>
    <name evidence="2" type="ORF">BJ969_003075</name>
</gene>
<dbReference type="Proteomes" id="UP000580474">
    <property type="component" value="Unassembled WGS sequence"/>
</dbReference>
<keyword evidence="1" id="KW-0175">Coiled coil</keyword>